<evidence type="ECO:0000256" key="3">
    <source>
        <dbReference type="ARBA" id="ARBA00022679"/>
    </source>
</evidence>
<keyword evidence="5 10" id="KW-0418">Kinase</keyword>
<sequence length="180" mass="20859">MSCSSSSGSEEDEGADGYRKGDYHAVRPGDPFCGRRYIAQRKIGWGNFSTVWLAYDTRCKDHLAMMMELLGKIPQKITITGSQSKDYFDSHGDLKIIRRLKFWPIDKLLVKYNFSVPEAWEFTEFLQPFLDFTSEKLPTAAQCLKHPWHRNKDPHPMVENKSSIEKLERDLDNLQIKVGR</sequence>
<dbReference type="InterPro" id="IPR051334">
    <property type="entry name" value="SRPK"/>
</dbReference>
<keyword evidence="4" id="KW-0547">Nucleotide-binding</keyword>
<name>A0A2I0AX51_9ASPA</name>
<accession>A0A2I0AX51</accession>
<dbReference type="EMBL" id="KZ451942">
    <property type="protein sequence ID" value="PKA60096.1"/>
    <property type="molecule type" value="Genomic_DNA"/>
</dbReference>
<dbReference type="SUPFAM" id="SSF56112">
    <property type="entry name" value="Protein kinase-like (PK-like)"/>
    <property type="match status" value="1"/>
</dbReference>
<dbReference type="EC" id="2.7.11.1" evidence="1"/>
<keyword evidence="3 10" id="KW-0808">Transferase</keyword>
<evidence type="ECO:0000256" key="5">
    <source>
        <dbReference type="ARBA" id="ARBA00022777"/>
    </source>
</evidence>
<dbReference type="InterPro" id="IPR011009">
    <property type="entry name" value="Kinase-like_dom_sf"/>
</dbReference>
<evidence type="ECO:0000256" key="1">
    <source>
        <dbReference type="ARBA" id="ARBA00012513"/>
    </source>
</evidence>
<evidence type="ECO:0000256" key="4">
    <source>
        <dbReference type="ARBA" id="ARBA00022741"/>
    </source>
</evidence>
<protein>
    <recommendedName>
        <fullName evidence="1">non-specific serine/threonine protein kinase</fullName>
        <ecNumber evidence="1">2.7.11.1</ecNumber>
    </recommendedName>
</protein>
<keyword evidence="6" id="KW-0067">ATP-binding</keyword>
<evidence type="ECO:0000256" key="6">
    <source>
        <dbReference type="ARBA" id="ARBA00022840"/>
    </source>
</evidence>
<evidence type="ECO:0000256" key="9">
    <source>
        <dbReference type="SAM" id="MobiDB-lite"/>
    </source>
</evidence>
<dbReference type="AlphaFoldDB" id="A0A2I0AX51"/>
<evidence type="ECO:0000313" key="10">
    <source>
        <dbReference type="EMBL" id="PKA60096.1"/>
    </source>
</evidence>
<reference evidence="10 11" key="1">
    <citation type="journal article" date="2017" name="Nature">
        <title>The Apostasia genome and the evolution of orchids.</title>
        <authorList>
            <person name="Zhang G.Q."/>
            <person name="Liu K.W."/>
            <person name="Li Z."/>
            <person name="Lohaus R."/>
            <person name="Hsiao Y.Y."/>
            <person name="Niu S.C."/>
            <person name="Wang J.Y."/>
            <person name="Lin Y.C."/>
            <person name="Xu Q."/>
            <person name="Chen L.J."/>
            <person name="Yoshida K."/>
            <person name="Fujiwara S."/>
            <person name="Wang Z.W."/>
            <person name="Zhang Y.Q."/>
            <person name="Mitsuda N."/>
            <person name="Wang M."/>
            <person name="Liu G.H."/>
            <person name="Pecoraro L."/>
            <person name="Huang H.X."/>
            <person name="Xiao X.J."/>
            <person name="Lin M."/>
            <person name="Wu X.Y."/>
            <person name="Wu W.L."/>
            <person name="Chen Y.Y."/>
            <person name="Chang S.B."/>
            <person name="Sakamoto S."/>
            <person name="Ohme-Takagi M."/>
            <person name="Yagi M."/>
            <person name="Zeng S.J."/>
            <person name="Shen C.Y."/>
            <person name="Yeh C.M."/>
            <person name="Luo Y.B."/>
            <person name="Tsai W.C."/>
            <person name="Van de Peer Y."/>
            <person name="Liu Z.J."/>
        </authorList>
    </citation>
    <scope>NUCLEOTIDE SEQUENCE [LARGE SCALE GENOMIC DNA]</scope>
    <source>
        <strain evidence="11">cv. Shenzhen</strain>
        <tissue evidence="10">Stem</tissue>
    </source>
</reference>
<dbReference type="Proteomes" id="UP000236161">
    <property type="component" value="Unassembled WGS sequence"/>
</dbReference>
<dbReference type="OrthoDB" id="783065at2759"/>
<evidence type="ECO:0000256" key="7">
    <source>
        <dbReference type="ARBA" id="ARBA00047899"/>
    </source>
</evidence>
<dbReference type="GO" id="GO:0106310">
    <property type="term" value="F:protein serine kinase activity"/>
    <property type="evidence" value="ECO:0007669"/>
    <property type="project" value="RHEA"/>
</dbReference>
<evidence type="ECO:0000313" key="11">
    <source>
        <dbReference type="Proteomes" id="UP000236161"/>
    </source>
</evidence>
<keyword evidence="2" id="KW-0723">Serine/threonine-protein kinase</keyword>
<dbReference type="Gene3D" id="1.10.510.10">
    <property type="entry name" value="Transferase(Phosphotransferase) domain 1"/>
    <property type="match status" value="1"/>
</dbReference>
<comment type="catalytic activity">
    <reaction evidence="8">
        <text>L-seryl-[protein] + ATP = O-phospho-L-seryl-[protein] + ADP + H(+)</text>
        <dbReference type="Rhea" id="RHEA:17989"/>
        <dbReference type="Rhea" id="RHEA-COMP:9863"/>
        <dbReference type="Rhea" id="RHEA-COMP:11604"/>
        <dbReference type="ChEBI" id="CHEBI:15378"/>
        <dbReference type="ChEBI" id="CHEBI:29999"/>
        <dbReference type="ChEBI" id="CHEBI:30616"/>
        <dbReference type="ChEBI" id="CHEBI:83421"/>
        <dbReference type="ChEBI" id="CHEBI:456216"/>
        <dbReference type="EC" id="2.7.11.1"/>
    </reaction>
</comment>
<dbReference type="GO" id="GO:0005524">
    <property type="term" value="F:ATP binding"/>
    <property type="evidence" value="ECO:0007669"/>
    <property type="project" value="UniProtKB-KW"/>
</dbReference>
<dbReference type="GO" id="GO:0004674">
    <property type="term" value="F:protein serine/threonine kinase activity"/>
    <property type="evidence" value="ECO:0007669"/>
    <property type="project" value="UniProtKB-KW"/>
</dbReference>
<evidence type="ECO:0000256" key="8">
    <source>
        <dbReference type="ARBA" id="ARBA00048679"/>
    </source>
</evidence>
<dbReference type="Gene3D" id="3.30.200.20">
    <property type="entry name" value="Phosphorylase Kinase, domain 1"/>
    <property type="match status" value="1"/>
</dbReference>
<dbReference type="STRING" id="1088818.A0A2I0AX51"/>
<dbReference type="PANTHER" id="PTHR47634:SF5">
    <property type="entry name" value="OS09G0552300 PROTEIN"/>
    <property type="match status" value="1"/>
</dbReference>
<dbReference type="GO" id="GO:0050684">
    <property type="term" value="P:regulation of mRNA processing"/>
    <property type="evidence" value="ECO:0007669"/>
    <property type="project" value="TreeGrafter"/>
</dbReference>
<proteinExistence type="predicted"/>
<organism evidence="10 11">
    <name type="scientific">Apostasia shenzhenica</name>
    <dbReference type="NCBI Taxonomy" id="1088818"/>
    <lineage>
        <taxon>Eukaryota</taxon>
        <taxon>Viridiplantae</taxon>
        <taxon>Streptophyta</taxon>
        <taxon>Embryophyta</taxon>
        <taxon>Tracheophyta</taxon>
        <taxon>Spermatophyta</taxon>
        <taxon>Magnoliopsida</taxon>
        <taxon>Liliopsida</taxon>
        <taxon>Asparagales</taxon>
        <taxon>Orchidaceae</taxon>
        <taxon>Apostasioideae</taxon>
        <taxon>Apostasia</taxon>
    </lineage>
</organism>
<gene>
    <name evidence="10" type="ORF">AXF42_Ash009780</name>
</gene>
<dbReference type="PANTHER" id="PTHR47634">
    <property type="entry name" value="PROTEIN KINASE DOMAIN-CONTAINING PROTEIN-RELATED"/>
    <property type="match status" value="1"/>
</dbReference>
<comment type="catalytic activity">
    <reaction evidence="7">
        <text>L-threonyl-[protein] + ATP = O-phospho-L-threonyl-[protein] + ADP + H(+)</text>
        <dbReference type="Rhea" id="RHEA:46608"/>
        <dbReference type="Rhea" id="RHEA-COMP:11060"/>
        <dbReference type="Rhea" id="RHEA-COMP:11605"/>
        <dbReference type="ChEBI" id="CHEBI:15378"/>
        <dbReference type="ChEBI" id="CHEBI:30013"/>
        <dbReference type="ChEBI" id="CHEBI:30616"/>
        <dbReference type="ChEBI" id="CHEBI:61977"/>
        <dbReference type="ChEBI" id="CHEBI:456216"/>
        <dbReference type="EC" id="2.7.11.1"/>
    </reaction>
</comment>
<dbReference type="GO" id="GO:0000245">
    <property type="term" value="P:spliceosomal complex assembly"/>
    <property type="evidence" value="ECO:0007669"/>
    <property type="project" value="TreeGrafter"/>
</dbReference>
<feature type="region of interest" description="Disordered" evidence="9">
    <location>
        <begin position="1"/>
        <end position="22"/>
    </location>
</feature>
<evidence type="ECO:0000256" key="2">
    <source>
        <dbReference type="ARBA" id="ARBA00022527"/>
    </source>
</evidence>
<keyword evidence="11" id="KW-1185">Reference proteome</keyword>